<dbReference type="SUPFAM" id="SSF56112">
    <property type="entry name" value="Protein kinase-like (PK-like)"/>
    <property type="match status" value="1"/>
</dbReference>
<proteinExistence type="predicted"/>
<organism evidence="1 2">
    <name type="scientific">Rhodotorula paludigena</name>
    <dbReference type="NCBI Taxonomy" id="86838"/>
    <lineage>
        <taxon>Eukaryota</taxon>
        <taxon>Fungi</taxon>
        <taxon>Dikarya</taxon>
        <taxon>Basidiomycota</taxon>
        <taxon>Pucciniomycotina</taxon>
        <taxon>Microbotryomycetes</taxon>
        <taxon>Sporidiobolales</taxon>
        <taxon>Sporidiobolaceae</taxon>
        <taxon>Rhodotorula</taxon>
    </lineage>
</organism>
<evidence type="ECO:0000313" key="2">
    <source>
        <dbReference type="Proteomes" id="UP001342314"/>
    </source>
</evidence>
<dbReference type="AlphaFoldDB" id="A0AAV5GBH5"/>
<accession>A0AAV5GBH5</accession>
<dbReference type="InterPro" id="IPR011009">
    <property type="entry name" value="Kinase-like_dom_sf"/>
</dbReference>
<sequence>MPAPGEVDGETAIPFLSVVAAPDLAETLLKLGRKRLAECRRNPPPLSLPSGIARPLLESSVYLERRELQTFILGECRGTLDRCLTLILGEDWVVRHDTNADPPIITAAADGVARPDNPTRTHEGFCYKVEALDDETFCELRDEVVKTGTLPPLAIVGTSEAENSKPTKGEVRMWDEDAGQWITVPPKQASVLQISAIISSKRLRGEMCGLSPELPFVMPITNGSSIFYAISHFDEIDGKRYHRMAFSPVRALDFPIRLAHFANAQLIPQPNFMVYVTAWKNRSDPFSFFSLIRSSSPPLHLPPTGTFNFDGYLAARHDMTIYTSTSFPDLVFKFAVEGTEAGLELENEAITYSRLYNAAPCSASSFAVQYLGYYLCPDSCRVVLVLERGTPVNDVDIARQDVLELLNKAHAAGVVHGDVAPRNLVRTPRGLRLIDWGRARFAEGAAAGREDYGELDEHFDF</sequence>
<gene>
    <name evidence="1" type="ORF">Rhopal_000139-T1</name>
</gene>
<dbReference type="EMBL" id="BQKY01000001">
    <property type="protein sequence ID" value="GJN87194.1"/>
    <property type="molecule type" value="Genomic_DNA"/>
</dbReference>
<reference evidence="1 2" key="1">
    <citation type="submission" date="2021-12" db="EMBL/GenBank/DDBJ databases">
        <title>High titer production of polyol ester of fatty acids by Rhodotorula paludigena BS15 towards product separation-free biomass refinery.</title>
        <authorList>
            <person name="Mano J."/>
            <person name="Ono H."/>
            <person name="Tanaka T."/>
            <person name="Naito K."/>
            <person name="Sushida H."/>
            <person name="Ike M."/>
            <person name="Tokuyasu K."/>
            <person name="Kitaoka M."/>
        </authorList>
    </citation>
    <scope>NUCLEOTIDE SEQUENCE [LARGE SCALE GENOMIC DNA]</scope>
    <source>
        <strain evidence="1 2">BS15</strain>
    </source>
</reference>
<protein>
    <recommendedName>
        <fullName evidence="3">Protein kinase domain-containing protein</fullName>
    </recommendedName>
</protein>
<evidence type="ECO:0008006" key="3">
    <source>
        <dbReference type="Google" id="ProtNLM"/>
    </source>
</evidence>
<dbReference type="Gene3D" id="1.10.510.10">
    <property type="entry name" value="Transferase(Phosphotransferase) domain 1"/>
    <property type="match status" value="1"/>
</dbReference>
<keyword evidence="2" id="KW-1185">Reference proteome</keyword>
<name>A0AAV5GBH5_9BASI</name>
<dbReference type="Proteomes" id="UP001342314">
    <property type="component" value="Unassembled WGS sequence"/>
</dbReference>
<evidence type="ECO:0000313" key="1">
    <source>
        <dbReference type="EMBL" id="GJN87194.1"/>
    </source>
</evidence>
<comment type="caution">
    <text evidence="1">The sequence shown here is derived from an EMBL/GenBank/DDBJ whole genome shotgun (WGS) entry which is preliminary data.</text>
</comment>